<evidence type="ECO:0000313" key="5">
    <source>
        <dbReference type="EMBL" id="ELY31575.1"/>
    </source>
</evidence>
<dbReference type="RefSeq" id="WP_004214847.1">
    <property type="nucleotide sequence ID" value="NC_013922.1"/>
</dbReference>
<evidence type="ECO:0000313" key="6">
    <source>
        <dbReference type="Proteomes" id="UP000001879"/>
    </source>
</evidence>
<dbReference type="CDD" id="cd06558">
    <property type="entry name" value="crotonase-like"/>
    <property type="match status" value="1"/>
</dbReference>
<reference evidence="5 7" key="3">
    <citation type="journal article" date="2014" name="PLoS Genet.">
        <title>Phylogenetically driven sequencing of extremely halophilic archaea reveals strategies for static and dynamic osmo-response.</title>
        <authorList>
            <person name="Becker E.A."/>
            <person name="Seitzer P.M."/>
            <person name="Tritt A."/>
            <person name="Larsen D."/>
            <person name="Krusor M."/>
            <person name="Yao A.I."/>
            <person name="Wu D."/>
            <person name="Madern D."/>
            <person name="Eisen J.A."/>
            <person name="Darling A.E."/>
            <person name="Facciotti M.T."/>
        </authorList>
    </citation>
    <scope>NUCLEOTIDE SEQUENCE [LARGE SCALE GENOMIC DNA]</scope>
    <source>
        <strain evidence="7">ATCC 43099 / DSM 3394 / CCM 3739 / CIP 104546 / IAM 13178 / JCM 8861 / NBRC 102185 / NCIMB 2190 / MS3</strain>
        <strain evidence="5">MS-3</strain>
    </source>
</reference>
<gene>
    <name evidence="4" type="primary">fadA4</name>
    <name evidence="4" type="ordered locus">Nmag_2845</name>
    <name evidence="5" type="ORF">C500_06179</name>
</gene>
<evidence type="ECO:0000256" key="1">
    <source>
        <dbReference type="ARBA" id="ARBA00005254"/>
    </source>
</evidence>
<feature type="region of interest" description="Disordered" evidence="3">
    <location>
        <begin position="1"/>
        <end position="20"/>
    </location>
</feature>
<dbReference type="eggNOG" id="arCOG00239">
    <property type="taxonomic scope" value="Archaea"/>
</dbReference>
<dbReference type="EC" id="4.2.1.17" evidence="4"/>
<organism evidence="4 6">
    <name type="scientific">Natrialba magadii (strain ATCC 43099 / DSM 3394 / CCM 3739 / CIP 104546 / IAM 13178 / JCM 8861 / NBRC 102185 / NCIMB 2190 / MS3)</name>
    <name type="common">Natronobacterium magadii</name>
    <dbReference type="NCBI Taxonomy" id="547559"/>
    <lineage>
        <taxon>Archaea</taxon>
        <taxon>Methanobacteriati</taxon>
        <taxon>Methanobacteriota</taxon>
        <taxon>Stenosarchaea group</taxon>
        <taxon>Halobacteria</taxon>
        <taxon>Halobacteriales</taxon>
        <taxon>Natrialbaceae</taxon>
        <taxon>Natrialba</taxon>
    </lineage>
</organism>
<dbReference type="HOGENOM" id="CLU_009834_7_4_2"/>
<keyword evidence="6" id="KW-1185">Reference proteome</keyword>
<dbReference type="InterPro" id="IPR029045">
    <property type="entry name" value="ClpP/crotonase-like_dom_sf"/>
</dbReference>
<sequence>MIDSSDGLGPAASPTASADDADASIRTITLDRPEARNALTVNGLESLAATIESCTARADAPAVIYLHGRGPAFCAGADLDAVADLDGDRDAAREFARLGQRVARAIETCPSIVVAGIDGPAMGGGLELALACDVRVGTPDSTYGEPGVTFGLFGAWGGTVRLPQVIGQGDALEFALSGRAIDAEEARRMGLISRIEDEPHEVAGSIAENPSETLAVLKRRLRDDSEHAEQERREADAFADLVAAHADEIESVLE</sequence>
<dbReference type="Proteomes" id="UP000001879">
    <property type="component" value="Chromosome"/>
</dbReference>
<protein>
    <submittedName>
        <fullName evidence="4">Enoyl-CoA hydratase</fullName>
        <ecNumber evidence="4">4.2.1.17</ecNumber>
    </submittedName>
</protein>
<dbReference type="SUPFAM" id="SSF52096">
    <property type="entry name" value="ClpP/crotonase"/>
    <property type="match status" value="1"/>
</dbReference>
<dbReference type="GO" id="GO:0004300">
    <property type="term" value="F:enoyl-CoA hydratase activity"/>
    <property type="evidence" value="ECO:0007669"/>
    <property type="project" value="UniProtKB-EC"/>
</dbReference>
<dbReference type="OrthoDB" id="203755at2157"/>
<evidence type="ECO:0000313" key="7">
    <source>
        <dbReference type="Proteomes" id="UP000011543"/>
    </source>
</evidence>
<accession>D3SZY8</accession>
<reference evidence="6" key="1">
    <citation type="submission" date="2010-02" db="EMBL/GenBank/DDBJ databases">
        <title>Complete sequence of chromosome of Natrialba magadii ATCC 43099.</title>
        <authorList>
            <consortium name="US DOE Joint Genome Institute"/>
            <person name="Lucas S."/>
            <person name="Copeland A."/>
            <person name="Lapidus A."/>
            <person name="Cheng J.-F."/>
            <person name="Bruce D."/>
            <person name="Goodwin L."/>
            <person name="Pitluck S."/>
            <person name="Davenport K."/>
            <person name="Saunders E."/>
            <person name="Detter J.C."/>
            <person name="Han C."/>
            <person name="Tapia R."/>
            <person name="Land M."/>
            <person name="Hauser L."/>
            <person name="Kyrpides N."/>
            <person name="Mikhailova N."/>
            <person name="De Castro R.E."/>
            <person name="Maupin-Furlow J.A."/>
            <person name="Woyke T."/>
        </authorList>
    </citation>
    <scope>NUCLEOTIDE SEQUENCE [LARGE SCALE GENOMIC DNA]</scope>
    <source>
        <strain evidence="6">ATCC 43099 / DSM 3394 / CCM 3739 / CIP 104546 / IAM 13178 / JCM 8861 / NBRC 102185 / NCIMB 2190 / MS3</strain>
    </source>
</reference>
<dbReference type="Gene3D" id="3.90.226.10">
    <property type="entry name" value="2-enoyl-CoA Hydratase, Chain A, domain 1"/>
    <property type="match status" value="1"/>
</dbReference>
<dbReference type="InterPro" id="IPR001753">
    <property type="entry name" value="Enoyl-CoA_hydra/iso"/>
</dbReference>
<dbReference type="PATRIC" id="fig|547559.17.peg.1196"/>
<dbReference type="InterPro" id="IPR018376">
    <property type="entry name" value="Enoyl-CoA_hyd/isom_CS"/>
</dbReference>
<dbReference type="PANTHER" id="PTHR43802">
    <property type="entry name" value="ENOYL-COA HYDRATASE"/>
    <property type="match status" value="1"/>
</dbReference>
<dbReference type="GeneID" id="8825703"/>
<dbReference type="EMBL" id="AOHS01000025">
    <property type="protein sequence ID" value="ELY31575.1"/>
    <property type="molecule type" value="Genomic_DNA"/>
</dbReference>
<dbReference type="PANTHER" id="PTHR43802:SF1">
    <property type="entry name" value="IP11341P-RELATED"/>
    <property type="match status" value="1"/>
</dbReference>
<name>D3SZY8_NATMM</name>
<proteinExistence type="inferred from homology"/>
<reference evidence="4 6" key="2">
    <citation type="journal article" date="2012" name="BMC Genomics">
        <title>A comparative genomics perspective on the genetic content of the alkaliphilic haloarchaeon Natrialba magadii ATCC 43099T.</title>
        <authorList>
            <person name="Siddaramappa S."/>
            <person name="Challacombe J.F."/>
            <person name="Decastro R.E."/>
            <person name="Pfeiffer F."/>
            <person name="Sastre D.E."/>
            <person name="Gimenez M.I."/>
            <person name="Paggi R.A."/>
            <person name="Detter J.C."/>
            <person name="Davenport K.W."/>
            <person name="Goodwin L.A."/>
            <person name="Kyrpides N."/>
            <person name="Tapia R."/>
            <person name="Pitluck S."/>
            <person name="Lucas S."/>
            <person name="Woyke T."/>
            <person name="Maupin-Furlow J.A."/>
        </authorList>
    </citation>
    <scope>NUCLEOTIDE SEQUENCE [LARGE SCALE GENOMIC DNA]</scope>
    <source>
        <strain evidence="4">ATCC 43099</strain>
        <strain evidence="6">ATCC 43099 / DSM 3394 / CCM 3739 / CIP 104546 / IAM 13178 / JCM 8861 / NBRC 102185 / NCIMB 2190 / MS3</strain>
    </source>
</reference>
<dbReference type="Pfam" id="PF00378">
    <property type="entry name" value="ECH_1"/>
    <property type="match status" value="1"/>
</dbReference>
<keyword evidence="4" id="KW-0456">Lyase</keyword>
<dbReference type="Proteomes" id="UP000011543">
    <property type="component" value="Unassembled WGS sequence"/>
</dbReference>
<dbReference type="PaxDb" id="547559-Nmag_2845"/>
<evidence type="ECO:0000256" key="2">
    <source>
        <dbReference type="RuleBase" id="RU003707"/>
    </source>
</evidence>
<dbReference type="KEGG" id="nmg:Nmag_2845"/>
<comment type="similarity">
    <text evidence="1 2">Belongs to the enoyl-CoA hydratase/isomerase family.</text>
</comment>
<evidence type="ECO:0000256" key="3">
    <source>
        <dbReference type="SAM" id="MobiDB-lite"/>
    </source>
</evidence>
<reference evidence="4" key="4">
    <citation type="submission" date="2016-09" db="EMBL/GenBank/DDBJ databases">
        <authorList>
            <person name="Pfeiffer F."/>
        </authorList>
    </citation>
    <scope>NUCLEOTIDE SEQUENCE</scope>
    <source>
        <strain evidence="4">ATCC 43099</strain>
    </source>
</reference>
<dbReference type="AlphaFoldDB" id="D3SZY8"/>
<dbReference type="EMBL" id="CP001932">
    <property type="protein sequence ID" value="ADD06398.1"/>
    <property type="molecule type" value="Genomic_DNA"/>
</dbReference>
<dbReference type="PROSITE" id="PS00166">
    <property type="entry name" value="ENOYL_COA_HYDRATASE"/>
    <property type="match status" value="1"/>
</dbReference>
<dbReference type="STRING" id="547559.Nmag_2845"/>
<evidence type="ECO:0000313" key="4">
    <source>
        <dbReference type="EMBL" id="ADD06398.1"/>
    </source>
</evidence>